<dbReference type="Proteomes" id="UP001151760">
    <property type="component" value="Unassembled WGS sequence"/>
</dbReference>
<name>A0ABQ5BIJ8_9ASTR</name>
<keyword evidence="2" id="KW-1185">Reference proteome</keyword>
<evidence type="ECO:0000313" key="1">
    <source>
        <dbReference type="EMBL" id="GJT14615.1"/>
    </source>
</evidence>
<accession>A0ABQ5BIJ8</accession>
<gene>
    <name evidence="1" type="ORF">Tco_0861657</name>
</gene>
<sequence>MKHFISEIKIARAVTSKEDVASQEILHRKMKRVKFNSVIIIFSKLTNGNKVFNDVRSDKNIMQVAKSTRPRIQKAGLARLTKRVNVAGVGSLAIGPDKEMEQKPHIGLE</sequence>
<organism evidence="1 2">
    <name type="scientific">Tanacetum coccineum</name>
    <dbReference type="NCBI Taxonomy" id="301880"/>
    <lineage>
        <taxon>Eukaryota</taxon>
        <taxon>Viridiplantae</taxon>
        <taxon>Streptophyta</taxon>
        <taxon>Embryophyta</taxon>
        <taxon>Tracheophyta</taxon>
        <taxon>Spermatophyta</taxon>
        <taxon>Magnoliopsida</taxon>
        <taxon>eudicotyledons</taxon>
        <taxon>Gunneridae</taxon>
        <taxon>Pentapetalae</taxon>
        <taxon>asterids</taxon>
        <taxon>campanulids</taxon>
        <taxon>Asterales</taxon>
        <taxon>Asteraceae</taxon>
        <taxon>Asteroideae</taxon>
        <taxon>Anthemideae</taxon>
        <taxon>Anthemidinae</taxon>
        <taxon>Tanacetum</taxon>
    </lineage>
</organism>
<protein>
    <submittedName>
        <fullName evidence="1">Uncharacterized protein</fullName>
    </submittedName>
</protein>
<comment type="caution">
    <text evidence="1">The sequence shown here is derived from an EMBL/GenBank/DDBJ whole genome shotgun (WGS) entry which is preliminary data.</text>
</comment>
<dbReference type="EMBL" id="BQNB010013327">
    <property type="protein sequence ID" value="GJT14615.1"/>
    <property type="molecule type" value="Genomic_DNA"/>
</dbReference>
<proteinExistence type="predicted"/>
<reference evidence="1" key="2">
    <citation type="submission" date="2022-01" db="EMBL/GenBank/DDBJ databases">
        <authorList>
            <person name="Yamashiro T."/>
            <person name="Shiraishi A."/>
            <person name="Satake H."/>
            <person name="Nakayama K."/>
        </authorList>
    </citation>
    <scope>NUCLEOTIDE SEQUENCE</scope>
</reference>
<reference evidence="1" key="1">
    <citation type="journal article" date="2022" name="Int. J. Mol. Sci.">
        <title>Draft Genome of Tanacetum Coccineum: Genomic Comparison of Closely Related Tanacetum-Family Plants.</title>
        <authorList>
            <person name="Yamashiro T."/>
            <person name="Shiraishi A."/>
            <person name="Nakayama K."/>
            <person name="Satake H."/>
        </authorList>
    </citation>
    <scope>NUCLEOTIDE SEQUENCE</scope>
</reference>
<evidence type="ECO:0000313" key="2">
    <source>
        <dbReference type="Proteomes" id="UP001151760"/>
    </source>
</evidence>